<comment type="caution">
    <text evidence="5">The sequence shown here is derived from an EMBL/GenBank/DDBJ whole genome shotgun (WGS) entry which is preliminary data.</text>
</comment>
<keyword evidence="6" id="KW-1185">Reference proteome</keyword>
<protein>
    <submittedName>
        <fullName evidence="5">Axial budding pattern protein 2</fullName>
    </submittedName>
</protein>
<dbReference type="STRING" id="100816.A0A175VP15"/>
<dbReference type="SUPFAM" id="SSF49313">
    <property type="entry name" value="Cadherin-like"/>
    <property type="match status" value="3"/>
</dbReference>
<feature type="region of interest" description="Disordered" evidence="1">
    <location>
        <begin position="935"/>
        <end position="994"/>
    </location>
</feature>
<dbReference type="OrthoDB" id="41532at2759"/>
<dbReference type="SMART" id="SM00736">
    <property type="entry name" value="CADG"/>
    <property type="match status" value="1"/>
</dbReference>
<gene>
    <name evidence="5" type="ORF">MMYC01_210128</name>
</gene>
<dbReference type="InterPro" id="IPR013783">
    <property type="entry name" value="Ig-like_fold"/>
</dbReference>
<evidence type="ECO:0000256" key="1">
    <source>
        <dbReference type="SAM" id="MobiDB-lite"/>
    </source>
</evidence>
<sequence length="994" mass="107126">MASQILAWAALLAGLSTATPAINFPINSQVPPVARVGEHFSFIFSPSTFSSNSAITYTLSNQPPWLSIDSDARRLFGTPREEDVAPGRVVGVPVNLVAADDSGSTVLTAILAVSRSPCPKVEIPFRAQIPDFGVYSSPSSLLSAPENEFSFALDPGTFSNPSGDPIRYYATMADNTPLPAWISFDPGRLSFTGRTPPSESLIQPPQSFRLRVIASDIAGFAGVSLGFDIVVSNHQLVADETTIALRVVPRALVSYTTLRDTVKVDGKPAAPETVAMASTSNVPSWLSVDKSTWHISGMPPDDAASTNFTITLRDRFSDVLNLTVAVEVASEPARQPGIFSGALPGLTIAPGTHFSFDLRPYLVDPQSTDISVVRSSSYSWIKFDPTVDTLFGDVPEGLQNSTVDMQVNARSRGSEKSVSSSLRIHIQAASRPTSGAHPTEFPGSPISLAGDRVENGPFNAVLLAVMLPVVILLVAAMCLLFWCFRRRKERRGPGLTTRDISGPLPKTIIAKATPAPDLEVSCSLPDPSKRFGKSFSADDAFVSERMGYVELRNTFLASPSPAQPEAQVWLLSPDSSLRSNPPNISRVGSTHTMGSPSVGRVRPRLQEKVNSSLSSITETSINDEVGGLTDERTLVSRGNDSKMSFRDKVEINMPRLPQTPVSTYTGTTPKLCDTDVMSTPQSSSPLATRDTRVGPIRTQPRLSYHPPTSSVGKFAWPWLRGSNFTRPDSGLGRILKKPGKRPRMATVGTIASSVAGQLEGRSEHTASDLSPAPPRRGRNQTPSNQQTTRESDTSQETRVQDRNVIKTEGDGATGLMAAGPDLNIGNDGTALVRPGWRDSPEGLLGISYPDVLVERPRLRESGTWSTILSAAGRIDEAADGPEALEQQIFTTPESASRRNWTVLQESPVLRGWNEAEESAIASPPQWAQAQERESLVAASPTASRARMTREGSELTRQRRSIGVSLRSELTRQSQSNGVSLRSGSRQESDYAVYI</sequence>
<feature type="compositionally biased region" description="Basic residues" evidence="1">
    <location>
        <begin position="734"/>
        <end position="743"/>
    </location>
</feature>
<dbReference type="EMBL" id="LCTW02000509">
    <property type="protein sequence ID" value="KXX73238.1"/>
    <property type="molecule type" value="Genomic_DNA"/>
</dbReference>
<dbReference type="Proteomes" id="UP000078237">
    <property type="component" value="Unassembled WGS sequence"/>
</dbReference>
<organism evidence="5 6">
    <name type="scientific">Madurella mycetomatis</name>
    <dbReference type="NCBI Taxonomy" id="100816"/>
    <lineage>
        <taxon>Eukaryota</taxon>
        <taxon>Fungi</taxon>
        <taxon>Dikarya</taxon>
        <taxon>Ascomycota</taxon>
        <taxon>Pezizomycotina</taxon>
        <taxon>Sordariomycetes</taxon>
        <taxon>Sordariomycetidae</taxon>
        <taxon>Sordariales</taxon>
        <taxon>Sordariales incertae sedis</taxon>
        <taxon>Madurella</taxon>
    </lineage>
</organism>
<keyword evidence="3" id="KW-0732">Signal</keyword>
<feature type="domain" description="Dystroglycan-type cadherin-like" evidence="4">
    <location>
        <begin position="134"/>
        <end position="238"/>
    </location>
</feature>
<feature type="compositionally biased region" description="Polar residues" evidence="1">
    <location>
        <begin position="676"/>
        <end position="686"/>
    </location>
</feature>
<evidence type="ECO:0000259" key="4">
    <source>
        <dbReference type="SMART" id="SM00736"/>
    </source>
</evidence>
<feature type="region of interest" description="Disordered" evidence="1">
    <location>
        <begin position="726"/>
        <end position="820"/>
    </location>
</feature>
<dbReference type="Pfam" id="PF05345">
    <property type="entry name" value="He_PIG"/>
    <property type="match status" value="3"/>
</dbReference>
<dbReference type="AlphaFoldDB" id="A0A175VP15"/>
<feature type="region of interest" description="Disordered" evidence="1">
    <location>
        <begin position="656"/>
        <end position="691"/>
    </location>
</feature>
<keyword evidence="2" id="KW-0472">Membrane</keyword>
<keyword evidence="2" id="KW-1133">Transmembrane helix</keyword>
<dbReference type="GO" id="GO:0005509">
    <property type="term" value="F:calcium ion binding"/>
    <property type="evidence" value="ECO:0007669"/>
    <property type="project" value="InterPro"/>
</dbReference>
<evidence type="ECO:0000256" key="3">
    <source>
        <dbReference type="SAM" id="SignalP"/>
    </source>
</evidence>
<feature type="compositionally biased region" description="Polar residues" evidence="1">
    <location>
        <begin position="580"/>
        <end position="595"/>
    </location>
</feature>
<feature type="compositionally biased region" description="Basic and acidic residues" evidence="1">
    <location>
        <begin position="947"/>
        <end position="956"/>
    </location>
</feature>
<reference evidence="5 6" key="1">
    <citation type="journal article" date="2016" name="Genome Announc.">
        <title>Genome Sequence of Madurella mycetomatis mm55, Isolated from a Human Mycetoma Case in Sudan.</title>
        <authorList>
            <person name="Smit S."/>
            <person name="Derks M.F."/>
            <person name="Bervoets S."/>
            <person name="Fahal A."/>
            <person name="van Leeuwen W."/>
            <person name="van Belkum A."/>
            <person name="van de Sande W.W."/>
        </authorList>
    </citation>
    <scope>NUCLEOTIDE SEQUENCE [LARGE SCALE GENOMIC DNA]</scope>
    <source>
        <strain evidence="6">mm55</strain>
    </source>
</reference>
<feature type="signal peptide" evidence="3">
    <location>
        <begin position="1"/>
        <end position="18"/>
    </location>
</feature>
<name>A0A175VP15_9PEZI</name>
<feature type="compositionally biased region" description="Basic and acidic residues" evidence="1">
    <location>
        <begin position="798"/>
        <end position="809"/>
    </location>
</feature>
<proteinExistence type="predicted"/>
<accession>A0A175VP15</accession>
<dbReference type="Gene3D" id="2.60.40.10">
    <property type="entry name" value="Immunoglobulins"/>
    <property type="match status" value="4"/>
</dbReference>
<evidence type="ECO:0000256" key="2">
    <source>
        <dbReference type="SAM" id="Phobius"/>
    </source>
</evidence>
<feature type="compositionally biased region" description="Polar residues" evidence="1">
    <location>
        <begin position="970"/>
        <end position="985"/>
    </location>
</feature>
<evidence type="ECO:0000313" key="5">
    <source>
        <dbReference type="EMBL" id="KXX73238.1"/>
    </source>
</evidence>
<evidence type="ECO:0000313" key="6">
    <source>
        <dbReference type="Proteomes" id="UP000078237"/>
    </source>
</evidence>
<feature type="chain" id="PRO_5008043168" evidence="3">
    <location>
        <begin position="19"/>
        <end position="994"/>
    </location>
</feature>
<dbReference type="InterPro" id="IPR015919">
    <property type="entry name" value="Cadherin-like_sf"/>
</dbReference>
<feature type="compositionally biased region" description="Polar residues" evidence="1">
    <location>
        <begin position="779"/>
        <end position="788"/>
    </location>
</feature>
<dbReference type="GO" id="GO:0016020">
    <property type="term" value="C:membrane"/>
    <property type="evidence" value="ECO:0007669"/>
    <property type="project" value="InterPro"/>
</dbReference>
<keyword evidence="2" id="KW-0812">Transmembrane</keyword>
<feature type="transmembrane region" description="Helical" evidence="2">
    <location>
        <begin position="461"/>
        <end position="484"/>
    </location>
</feature>
<feature type="compositionally biased region" description="Polar residues" evidence="1">
    <location>
        <begin position="659"/>
        <end position="668"/>
    </location>
</feature>
<feature type="region of interest" description="Disordered" evidence="1">
    <location>
        <begin position="580"/>
        <end position="599"/>
    </location>
</feature>
<dbReference type="InterPro" id="IPR006644">
    <property type="entry name" value="Cadg"/>
</dbReference>
<dbReference type="VEuPathDB" id="FungiDB:MMYC01_210128"/>